<dbReference type="PANTHER" id="PTHR12302">
    <property type="entry name" value="EBNA2 BINDING PROTEIN P100"/>
    <property type="match status" value="1"/>
</dbReference>
<accession>N0BG84</accession>
<protein>
    <submittedName>
        <fullName evidence="2">Nuclease</fullName>
    </submittedName>
</protein>
<dbReference type="PANTHER" id="PTHR12302:SF26">
    <property type="entry name" value="BLR1266 PROTEIN"/>
    <property type="match status" value="1"/>
</dbReference>
<dbReference type="EMBL" id="CP005587">
    <property type="protein sequence ID" value="AGK59451.1"/>
    <property type="molecule type" value="Genomic_DNA"/>
</dbReference>
<dbReference type="InterPro" id="IPR035437">
    <property type="entry name" value="SNase_OB-fold_sf"/>
</dbReference>
<dbReference type="KEGG" id="hdt:HYPDE_38908"/>
<organism evidence="2 3">
    <name type="scientific">Hyphomicrobium denitrificans 1NES1</name>
    <dbReference type="NCBI Taxonomy" id="670307"/>
    <lineage>
        <taxon>Bacteria</taxon>
        <taxon>Pseudomonadati</taxon>
        <taxon>Pseudomonadota</taxon>
        <taxon>Alphaproteobacteria</taxon>
        <taxon>Hyphomicrobiales</taxon>
        <taxon>Hyphomicrobiaceae</taxon>
        <taxon>Hyphomicrobium</taxon>
    </lineage>
</organism>
<dbReference type="Gene3D" id="2.40.50.90">
    <property type="match status" value="1"/>
</dbReference>
<dbReference type="SMART" id="SM00318">
    <property type="entry name" value="SNc"/>
    <property type="match status" value="1"/>
</dbReference>
<keyword evidence="3" id="KW-1185">Reference proteome</keyword>
<dbReference type="STRING" id="670307.HYPDE_38908"/>
<evidence type="ECO:0000259" key="1">
    <source>
        <dbReference type="SMART" id="SM00318"/>
    </source>
</evidence>
<dbReference type="Pfam" id="PF00565">
    <property type="entry name" value="SNase"/>
    <property type="match status" value="1"/>
</dbReference>
<dbReference type="Proteomes" id="UP000005952">
    <property type="component" value="Chromosome"/>
</dbReference>
<reference evidence="2 3" key="1">
    <citation type="journal article" date="2013" name="Genome Announc.">
        <title>Genome sequences for three denitrifying bacterial strains isolated from a uranium- and nitrate-contaminated subsurface environment.</title>
        <authorList>
            <person name="Venkatramanan R."/>
            <person name="Prakash O."/>
            <person name="Woyke T."/>
            <person name="Chain P."/>
            <person name="Goodwin L.A."/>
            <person name="Watson D."/>
            <person name="Brooks S."/>
            <person name="Kostka J.E."/>
            <person name="Green S.J."/>
        </authorList>
    </citation>
    <scope>NUCLEOTIDE SEQUENCE [LARGE SCALE GENOMIC DNA]</scope>
    <source>
        <strain evidence="2 3">1NES1</strain>
    </source>
</reference>
<evidence type="ECO:0000313" key="2">
    <source>
        <dbReference type="EMBL" id="AGK59451.1"/>
    </source>
</evidence>
<feature type="domain" description="TNase-like" evidence="1">
    <location>
        <begin position="212"/>
        <end position="335"/>
    </location>
</feature>
<name>N0BG84_9HYPH</name>
<dbReference type="AlphaFoldDB" id="N0BG84"/>
<dbReference type="HOGENOM" id="CLU_577148_0_0_5"/>
<sequence length="411" mass="44643">MGTHVLDKGPPYFVPNIRTRIVLEGAGMFGWRRRSEGFEWREYVRTTILVRRADRQRRIEDVRVAAVEKVKQAADAGAEAGRASASFMGSQFSKLLSIIVEALLDLAAAAFHLAARWSKFLFAVVADAFRGLAAHFGIALGNAFRGPADAVRAKAKLLPDVARRSPIKPRHIVGALAALGLIYIGGPMLRSADGIAVAEHSQDAPVHVSISTELSGRAIAITGDLMRVDGALVRIGNVEAPESRQPCYRANGRRWNCASAAKSGLARVVRGRRVTCTPSGQDNGGYVVAQCSVGGADLATELVRNGYVFAVSSYFSSLGSEEDAARNAKKGIWQGEIQRPQEWRDQQWQDAKRDAPGGCPIKGFIHASSKFYALPWSADYDRAKVRPDKGERWFCSEDEAKAAGFMPSSRS</sequence>
<evidence type="ECO:0000313" key="3">
    <source>
        <dbReference type="Proteomes" id="UP000005952"/>
    </source>
</evidence>
<dbReference type="eggNOG" id="COG1525">
    <property type="taxonomic scope" value="Bacteria"/>
</dbReference>
<proteinExistence type="predicted"/>
<gene>
    <name evidence="2" type="ORF">HYPDE_38908</name>
</gene>
<dbReference type="SUPFAM" id="SSF50199">
    <property type="entry name" value="Staphylococcal nuclease"/>
    <property type="match status" value="1"/>
</dbReference>
<dbReference type="InterPro" id="IPR016071">
    <property type="entry name" value="Staphylococal_nuclease_OB-fold"/>
</dbReference>